<evidence type="ECO:0000313" key="3">
    <source>
        <dbReference type="Proteomes" id="UP000815325"/>
    </source>
</evidence>
<evidence type="ECO:0000256" key="1">
    <source>
        <dbReference type="SAM" id="MobiDB-lite"/>
    </source>
</evidence>
<organism evidence="2 3">
    <name type="scientific">Dunaliella salina</name>
    <name type="common">Green alga</name>
    <name type="synonym">Protococcus salinus</name>
    <dbReference type="NCBI Taxonomy" id="3046"/>
    <lineage>
        <taxon>Eukaryota</taxon>
        <taxon>Viridiplantae</taxon>
        <taxon>Chlorophyta</taxon>
        <taxon>core chlorophytes</taxon>
        <taxon>Chlorophyceae</taxon>
        <taxon>CS clade</taxon>
        <taxon>Chlamydomonadales</taxon>
        <taxon>Dunaliellaceae</taxon>
        <taxon>Dunaliella</taxon>
    </lineage>
</organism>
<dbReference type="EMBL" id="MU071544">
    <property type="protein sequence ID" value="KAF5825989.1"/>
    <property type="molecule type" value="Genomic_DNA"/>
</dbReference>
<reference evidence="2" key="1">
    <citation type="submission" date="2017-08" db="EMBL/GenBank/DDBJ databases">
        <authorList>
            <person name="Polle J.E."/>
            <person name="Barry K."/>
            <person name="Cushman J."/>
            <person name="Schmutz J."/>
            <person name="Tran D."/>
            <person name="Hathwaick L.T."/>
            <person name="Yim W.C."/>
            <person name="Jenkins J."/>
            <person name="Mckie-Krisberg Z.M."/>
            <person name="Prochnik S."/>
            <person name="Lindquist E."/>
            <person name="Dockter R.B."/>
            <person name="Adam C."/>
            <person name="Molina H."/>
            <person name="Bunkerborg J."/>
            <person name="Jin E."/>
            <person name="Buchheim M."/>
            <person name="Magnuson J."/>
        </authorList>
    </citation>
    <scope>NUCLEOTIDE SEQUENCE</scope>
    <source>
        <strain evidence="2">CCAP 19/18</strain>
    </source>
</reference>
<comment type="caution">
    <text evidence="2">The sequence shown here is derived from an EMBL/GenBank/DDBJ whole genome shotgun (WGS) entry which is preliminary data.</text>
</comment>
<feature type="region of interest" description="Disordered" evidence="1">
    <location>
        <begin position="52"/>
        <end position="76"/>
    </location>
</feature>
<protein>
    <recommendedName>
        <fullName evidence="4">Encoded protein</fullName>
    </recommendedName>
</protein>
<gene>
    <name evidence="2" type="ORF">DUNSADRAFT_5533</name>
</gene>
<dbReference type="Proteomes" id="UP000815325">
    <property type="component" value="Unassembled WGS sequence"/>
</dbReference>
<name>A0ABQ7FUA6_DUNSA</name>
<evidence type="ECO:0000313" key="2">
    <source>
        <dbReference type="EMBL" id="KAF5825989.1"/>
    </source>
</evidence>
<accession>A0ABQ7FUA6</accession>
<proteinExistence type="predicted"/>
<evidence type="ECO:0008006" key="4">
    <source>
        <dbReference type="Google" id="ProtNLM"/>
    </source>
</evidence>
<keyword evidence="3" id="KW-1185">Reference proteome</keyword>
<sequence length="139" mass="15229">MDVLSVRLPKHMSRLFVPSSLLQSAQWQPWADDADSIAAKLSGTVLFEQGRGWQLRPGPGQGRQSKPQPPQAHVRRTQEVLGRGITSPLQFAQGVAQSLQERGHESHQSVGSHQGGMEVVIIVPSLSSQIKWVKMGMFG</sequence>